<dbReference type="HOGENOM" id="CLU_067529_0_0_4"/>
<dbReference type="KEGG" id="bgp:BGL_2c26890"/>
<dbReference type="SUPFAM" id="SSF52540">
    <property type="entry name" value="P-loop containing nucleoside triphosphate hydrolases"/>
    <property type="match status" value="1"/>
</dbReference>
<accession>A0A0B6S4Y6</accession>
<reference evidence="2" key="1">
    <citation type="submission" date="2011-03" db="EMBL/GenBank/DDBJ databases">
        <authorList>
            <person name="Voget S."/>
            <person name="Streit W.R."/>
            <person name="Jaeger K.E."/>
            <person name="Daniel R."/>
        </authorList>
    </citation>
    <scope>NUCLEOTIDE SEQUENCE [LARGE SCALE GENOMIC DNA]</scope>
    <source>
        <strain evidence="2">PG1</strain>
    </source>
</reference>
<reference evidence="1 2" key="2">
    <citation type="journal article" date="2016" name="Appl. Microbiol. Biotechnol.">
        <title>Mutations improving production and secretion of extracellular lipase by Burkholderia glumae PG1.</title>
        <authorList>
            <person name="Knapp A."/>
            <person name="Voget S."/>
            <person name="Gao R."/>
            <person name="Zaburannyi N."/>
            <person name="Krysciak D."/>
            <person name="Breuer M."/>
            <person name="Hauer B."/>
            <person name="Streit W.R."/>
            <person name="Muller R."/>
            <person name="Daniel R."/>
            <person name="Jaeger K.E."/>
        </authorList>
    </citation>
    <scope>NUCLEOTIDE SEQUENCE [LARGE SCALE GENOMIC DNA]</scope>
    <source>
        <strain evidence="1 2">PG1</strain>
    </source>
</reference>
<dbReference type="PANTHER" id="PTHR35894:SF1">
    <property type="entry name" value="PHOSPHORIBULOKINASE _ URIDINE KINASE FAMILY"/>
    <property type="match status" value="1"/>
</dbReference>
<dbReference type="PANTHER" id="PTHR35894">
    <property type="entry name" value="GENERAL SECRETION PATHWAY PROTEIN A-RELATED"/>
    <property type="match status" value="1"/>
</dbReference>
<proteinExistence type="predicted"/>
<protein>
    <recommendedName>
        <fullName evidence="3">TniB family protein</fullName>
    </recommendedName>
</protein>
<dbReference type="InterPro" id="IPR027417">
    <property type="entry name" value="P-loop_NTPase"/>
</dbReference>
<dbReference type="AlphaFoldDB" id="A0A0B6S4Y6"/>
<evidence type="ECO:0008006" key="3">
    <source>
        <dbReference type="Google" id="ProtNLM"/>
    </source>
</evidence>
<dbReference type="InterPro" id="IPR052026">
    <property type="entry name" value="ExeA_AAA_ATPase_DNA-bind"/>
</dbReference>
<name>A0A0B6S4Y6_BURPL</name>
<dbReference type="EMBL" id="CP002581">
    <property type="protein sequence ID" value="AJK50743.1"/>
    <property type="molecule type" value="Genomic_DNA"/>
</dbReference>
<evidence type="ECO:0000313" key="1">
    <source>
        <dbReference type="EMBL" id="AJK50743.1"/>
    </source>
</evidence>
<dbReference type="Pfam" id="PF05621">
    <property type="entry name" value="TniB"/>
    <property type="match status" value="1"/>
</dbReference>
<dbReference type="Proteomes" id="UP000031838">
    <property type="component" value="Chromosome 2"/>
</dbReference>
<dbReference type="InterPro" id="IPR008868">
    <property type="entry name" value="TniB"/>
</dbReference>
<keyword evidence="2" id="KW-1185">Reference proteome</keyword>
<dbReference type="RefSeq" id="WP_080937513.1">
    <property type="nucleotide sequence ID" value="NZ_CP002581.1"/>
</dbReference>
<evidence type="ECO:0000313" key="2">
    <source>
        <dbReference type="Proteomes" id="UP000031838"/>
    </source>
</evidence>
<dbReference type="Gene3D" id="3.40.50.300">
    <property type="entry name" value="P-loop containing nucleotide triphosphate hydrolases"/>
    <property type="match status" value="1"/>
</dbReference>
<gene>
    <name evidence="1" type="ORF">BGL_2c26890</name>
</gene>
<dbReference type="CDD" id="cd00009">
    <property type="entry name" value="AAA"/>
    <property type="match status" value="1"/>
</dbReference>
<sequence length="301" mass="33163">MINFNVRNNIVDHPDFVAAQSAIEELHGWQRESGEMSGLALVGPSGSGKSTVLKGYRDQFPAHEELIRRVIPTLYVEVPSAPTVKSLAEAILLAMGAAIPPGSTGARLTECIVTLVEVCGVELIFLDEFQHFADGAKRRLLEVSDWLKGLLNRLQVSVVLAGLPSLLRVLEVNQQLRRRFSRVVRLRPFSTANKPDIGTFVGVAKALMTDMPLPCANLDQIGFIQQLHFATGGLVDYMCKIIGGAYRIAASRKARFIDIPDFAKAFHVYIWDEAVPSRDPFHKKFNGIPLTQAGEPFSEVL</sequence>
<organism evidence="1 2">
    <name type="scientific">Burkholderia plantarii</name>
    <dbReference type="NCBI Taxonomy" id="41899"/>
    <lineage>
        <taxon>Bacteria</taxon>
        <taxon>Pseudomonadati</taxon>
        <taxon>Pseudomonadota</taxon>
        <taxon>Betaproteobacteria</taxon>
        <taxon>Burkholderiales</taxon>
        <taxon>Burkholderiaceae</taxon>
        <taxon>Burkholderia</taxon>
    </lineage>
</organism>